<sequence>MKKRGFTGSILYWRKGMLLALGVSALLLPARSPGEESPSEVALSPVNSIVNGIISYTRWPQLNGLPRLCIFSSATSASQLAREQNRPVFTPVIVANTDQALRENCDAVYFGHESVQQQIALREQYHGKPQLYIAEQNPDCSAGSVFCLNITDKKISFSVNLDSLSRSGVRVSPDVLMLARARKNNDE</sequence>
<dbReference type="PATRIC" id="fig|630626.3.peg.935"/>
<evidence type="ECO:0000313" key="2">
    <source>
        <dbReference type="Proteomes" id="UP000001955"/>
    </source>
</evidence>
<keyword evidence="2" id="KW-1185">Reference proteome</keyword>
<reference evidence="1 2" key="1">
    <citation type="journal article" date="2012" name="J. Bacteriol.">
        <title>Complete genome sequence of the B12-producing Shimwellia blattae strain DSM 4481, isolated from a cockroach.</title>
        <authorList>
            <person name="Brzuszkiewicz E."/>
            <person name="Waschkowitz T."/>
            <person name="Wiezer A."/>
            <person name="Daniel R."/>
        </authorList>
    </citation>
    <scope>NUCLEOTIDE SEQUENCE [LARGE SCALE GENOMIC DNA]</scope>
    <source>
        <strain evidence="2">ATCC 29907 / DSM 4481 / JCM 1650 / NBRC 105725 / CDC 9005-74</strain>
    </source>
</reference>
<dbReference type="eggNOG" id="ENOG5032MZ8">
    <property type="taxonomic scope" value="Bacteria"/>
</dbReference>
<dbReference type="Pfam" id="PF13689">
    <property type="entry name" value="DUF4154"/>
    <property type="match status" value="1"/>
</dbReference>
<dbReference type="STRING" id="630626.EBL_c09620"/>
<dbReference type="HOGENOM" id="CLU_102469_1_0_6"/>
<dbReference type="OrthoDB" id="7355447at2"/>
<accession>K6UXB0</accession>
<dbReference type="EMBL" id="CP001560">
    <property type="protein sequence ID" value="AFJ46077.1"/>
    <property type="molecule type" value="Genomic_DNA"/>
</dbReference>
<protein>
    <submittedName>
        <fullName evidence="1">156G surface protein</fullName>
    </submittedName>
</protein>
<dbReference type="RefSeq" id="WP_002445493.1">
    <property type="nucleotide sequence ID" value="NC_017910.1"/>
</dbReference>
<evidence type="ECO:0000313" key="1">
    <source>
        <dbReference type="EMBL" id="AFJ46077.1"/>
    </source>
</evidence>
<accession>I2B6C3</accession>
<dbReference type="Proteomes" id="UP000001955">
    <property type="component" value="Chromosome"/>
</dbReference>
<name>I2B6C3_SHIBC</name>
<dbReference type="KEGG" id="ebt:EBL_c09620"/>
<dbReference type="AlphaFoldDB" id="I2B6C3"/>
<dbReference type="InterPro" id="IPR025293">
    <property type="entry name" value="YfiR/HmsC-like"/>
</dbReference>
<organism evidence="1 2">
    <name type="scientific">Shimwellia blattae (strain ATCC 29907 / DSM 4481 / JCM 1650 / NBRC 105725 / CDC 9005-74)</name>
    <name type="common">Escherichia blattae</name>
    <dbReference type="NCBI Taxonomy" id="630626"/>
    <lineage>
        <taxon>Bacteria</taxon>
        <taxon>Pseudomonadati</taxon>
        <taxon>Pseudomonadota</taxon>
        <taxon>Gammaproteobacteria</taxon>
        <taxon>Enterobacterales</taxon>
        <taxon>Enterobacteriaceae</taxon>
        <taxon>Shimwellia</taxon>
    </lineage>
</organism>
<gene>
    <name evidence="1" type="primary">yfiR</name>
    <name evidence="1" type="ordered locus">EBL_c09620</name>
</gene>
<proteinExistence type="predicted"/>